<comment type="caution">
    <text evidence="2">The sequence shown here is derived from an EMBL/GenBank/DDBJ whole genome shotgun (WGS) entry which is preliminary data.</text>
</comment>
<organism evidence="2 3">
    <name type="scientific">Stenotrophomonas terrae</name>
    <dbReference type="NCBI Taxonomy" id="405446"/>
    <lineage>
        <taxon>Bacteria</taxon>
        <taxon>Pseudomonadati</taxon>
        <taxon>Pseudomonadota</taxon>
        <taxon>Gammaproteobacteria</taxon>
        <taxon>Lysobacterales</taxon>
        <taxon>Lysobacteraceae</taxon>
        <taxon>Stenotrophomonas</taxon>
    </lineage>
</organism>
<dbReference type="GO" id="GO:0030288">
    <property type="term" value="C:outer membrane-bounded periplasmic space"/>
    <property type="evidence" value="ECO:0007669"/>
    <property type="project" value="InterPro"/>
</dbReference>
<evidence type="ECO:0000259" key="1">
    <source>
        <dbReference type="Pfam" id="PF00345"/>
    </source>
</evidence>
<feature type="domain" description="Pili assembly chaperone N-terminal" evidence="1">
    <location>
        <begin position="19"/>
        <end position="139"/>
    </location>
</feature>
<dbReference type="PANTHER" id="PTHR30251:SF4">
    <property type="entry name" value="SLR1668 PROTEIN"/>
    <property type="match status" value="1"/>
</dbReference>
<keyword evidence="3" id="KW-1185">Reference proteome</keyword>
<dbReference type="SUPFAM" id="SSF49354">
    <property type="entry name" value="PapD-like"/>
    <property type="match status" value="1"/>
</dbReference>
<dbReference type="InterPro" id="IPR050643">
    <property type="entry name" value="Periplasmic_pilus_chap"/>
</dbReference>
<gene>
    <name evidence="2" type="ORF">ABB27_09670</name>
</gene>
<evidence type="ECO:0000313" key="2">
    <source>
        <dbReference type="EMBL" id="KRG67515.1"/>
    </source>
</evidence>
<dbReference type="InterPro" id="IPR008962">
    <property type="entry name" value="PapD-like_sf"/>
</dbReference>
<dbReference type="Pfam" id="PF00345">
    <property type="entry name" value="PapD_N"/>
    <property type="match status" value="1"/>
</dbReference>
<dbReference type="PANTHER" id="PTHR30251">
    <property type="entry name" value="PILUS ASSEMBLY CHAPERONE"/>
    <property type="match status" value="1"/>
</dbReference>
<proteinExistence type="predicted"/>
<dbReference type="InterPro" id="IPR016147">
    <property type="entry name" value="Pili_assmbl_chaperone_N"/>
</dbReference>
<sequence length="244" mass="26566">MLLIAVLACAFDSNAGNLQVAPIILEFSDNQQANALWLENNGDQAVHAQIRVQQWSQTGASDVLAPTQALRASPAIVQMLPGERQLVRIVRPAPLPAAIPYEQAYRVWVDELPEATEQRPSGLQFLLRYSIPVFVLPHGALPREQISKPAQDTSSLQTSWQPASGALILEAHNTGNQRVRLSELAWRADNGSVTPLHPGLLGYVLAGQQMQWRLPLATQLSYPGHLQARLNDAPAAQPLPSAGH</sequence>
<dbReference type="Proteomes" id="UP000051863">
    <property type="component" value="Unassembled WGS sequence"/>
</dbReference>
<dbReference type="Gene3D" id="2.60.40.10">
    <property type="entry name" value="Immunoglobulins"/>
    <property type="match status" value="1"/>
</dbReference>
<name>A0A0R0CEB9_9GAMM</name>
<dbReference type="AlphaFoldDB" id="A0A0R0CEB9"/>
<dbReference type="EMBL" id="LDJJ01000031">
    <property type="protein sequence ID" value="KRG67515.1"/>
    <property type="molecule type" value="Genomic_DNA"/>
</dbReference>
<reference evidence="2 3" key="1">
    <citation type="submission" date="2015-05" db="EMBL/GenBank/DDBJ databases">
        <title>Genome sequencing and analysis of members of genus Stenotrophomonas.</title>
        <authorList>
            <person name="Patil P.P."/>
            <person name="Midha S."/>
            <person name="Patil P.B."/>
        </authorList>
    </citation>
    <scope>NUCLEOTIDE SEQUENCE [LARGE SCALE GENOMIC DNA]</scope>
    <source>
        <strain evidence="2 3">DSM 18941</strain>
    </source>
</reference>
<dbReference type="PATRIC" id="fig|405446.3.peg.1416"/>
<accession>A0A0R0CEB9</accession>
<protein>
    <recommendedName>
        <fullName evidence="1">Pili assembly chaperone N-terminal domain-containing protein</fullName>
    </recommendedName>
</protein>
<evidence type="ECO:0000313" key="3">
    <source>
        <dbReference type="Proteomes" id="UP000051863"/>
    </source>
</evidence>
<dbReference type="InterPro" id="IPR013783">
    <property type="entry name" value="Ig-like_fold"/>
</dbReference>
<dbReference type="GO" id="GO:0071555">
    <property type="term" value="P:cell wall organization"/>
    <property type="evidence" value="ECO:0007669"/>
    <property type="project" value="InterPro"/>
</dbReference>